<name>A0A6F9DAL9_9ASCI</name>
<dbReference type="Gene3D" id="3.30.530.20">
    <property type="match status" value="1"/>
</dbReference>
<dbReference type="GO" id="GO:0045333">
    <property type="term" value="P:cellular respiration"/>
    <property type="evidence" value="ECO:0007669"/>
    <property type="project" value="InterPro"/>
</dbReference>
<dbReference type="InterPro" id="IPR044996">
    <property type="entry name" value="COQ10-like"/>
</dbReference>
<dbReference type="InterPro" id="IPR005031">
    <property type="entry name" value="COQ10_START"/>
</dbReference>
<comment type="subunit">
    <text evidence="2">Interacts with coenzyme Q.</text>
</comment>
<evidence type="ECO:0000256" key="3">
    <source>
        <dbReference type="ARBA" id="ARBA00024947"/>
    </source>
</evidence>
<reference evidence="5" key="1">
    <citation type="submission" date="2020-04" db="EMBL/GenBank/DDBJ databases">
        <authorList>
            <person name="Neveu A P."/>
        </authorList>
    </citation>
    <scope>NUCLEOTIDE SEQUENCE</scope>
    <source>
        <tissue evidence="5">Whole embryo</tissue>
    </source>
</reference>
<dbReference type="CDD" id="cd07813">
    <property type="entry name" value="COQ10p_like"/>
    <property type="match status" value="1"/>
</dbReference>
<evidence type="ECO:0000256" key="2">
    <source>
        <dbReference type="ARBA" id="ARBA00011814"/>
    </source>
</evidence>
<evidence type="ECO:0000256" key="1">
    <source>
        <dbReference type="ARBA" id="ARBA00006885"/>
    </source>
</evidence>
<proteinExistence type="evidence at transcript level"/>
<sequence>MVLLTNCVITAVRGTWKTTSNLIGAVNNRAVIVRTQRTLPIFSRTLQHADRKVVRAPISVMYNVVADVDKYYEFIPYCTKSVVTSKTNKTAKAKLSIGFGPVQEHYNSTLVLNDPTYVKSICTEGKLFNLLDCTWKFAPGPQPDTCIVNFHIIFEFRSLMYTKLANMFFNEVVKKMVTSFESRAMAQQKKVDNVINDDVC</sequence>
<dbReference type="PANTHER" id="PTHR12901:SF10">
    <property type="entry name" value="COENZYME Q-BINDING PROTEIN COQ10, MITOCHONDRIAL"/>
    <property type="match status" value="1"/>
</dbReference>
<dbReference type="AlphaFoldDB" id="A0A6F9DAL9"/>
<dbReference type="GO" id="GO:0048039">
    <property type="term" value="F:ubiquinone binding"/>
    <property type="evidence" value="ECO:0007669"/>
    <property type="project" value="InterPro"/>
</dbReference>
<protein>
    <submittedName>
        <fullName evidence="5">Coenzyme Q-binding protein COQ10 homolog A, mitochondrial-like</fullName>
    </submittedName>
</protein>
<dbReference type="EMBL" id="LR784121">
    <property type="protein sequence ID" value="CAB3232950.1"/>
    <property type="molecule type" value="mRNA"/>
</dbReference>
<gene>
    <name evidence="5" type="primary">Coq10a</name>
</gene>
<dbReference type="PANTHER" id="PTHR12901">
    <property type="entry name" value="SPERM PROTEIN HOMOLOG"/>
    <property type="match status" value="1"/>
</dbReference>
<dbReference type="InterPro" id="IPR023393">
    <property type="entry name" value="START-like_dom_sf"/>
</dbReference>
<organism evidence="5">
    <name type="scientific">Phallusia mammillata</name>
    <dbReference type="NCBI Taxonomy" id="59560"/>
    <lineage>
        <taxon>Eukaryota</taxon>
        <taxon>Metazoa</taxon>
        <taxon>Chordata</taxon>
        <taxon>Tunicata</taxon>
        <taxon>Ascidiacea</taxon>
        <taxon>Phlebobranchia</taxon>
        <taxon>Ascidiidae</taxon>
        <taxon>Phallusia</taxon>
    </lineage>
</organism>
<comment type="similarity">
    <text evidence="1">Belongs to the COQ10 family.</text>
</comment>
<evidence type="ECO:0000313" key="5">
    <source>
        <dbReference type="EMBL" id="CAB3232950.1"/>
    </source>
</evidence>
<comment type="function">
    <text evidence="3">Required for the function of coenzyme Q in the respiratory chain. May serve as a chaperone or may be involved in the transport of Q6 from its site of synthesis to the catalytic sites of the respiratory complexes.</text>
</comment>
<dbReference type="Pfam" id="PF03364">
    <property type="entry name" value="Polyketide_cyc"/>
    <property type="match status" value="1"/>
</dbReference>
<evidence type="ECO:0000259" key="4">
    <source>
        <dbReference type="Pfam" id="PF03364"/>
    </source>
</evidence>
<dbReference type="SUPFAM" id="SSF55961">
    <property type="entry name" value="Bet v1-like"/>
    <property type="match status" value="1"/>
</dbReference>
<feature type="domain" description="Coenzyme Q-binding protein COQ10 START" evidence="4">
    <location>
        <begin position="54"/>
        <end position="181"/>
    </location>
</feature>
<accession>A0A6F9DAL9</accession>
<dbReference type="GO" id="GO:0005739">
    <property type="term" value="C:mitochondrion"/>
    <property type="evidence" value="ECO:0007669"/>
    <property type="project" value="TreeGrafter"/>
</dbReference>